<reference evidence="1" key="1">
    <citation type="submission" date="2021-11" db="EMBL/GenBank/DDBJ databases">
        <authorList>
            <consortium name="Genoscope - CEA"/>
            <person name="William W."/>
        </authorList>
    </citation>
    <scope>NUCLEOTIDE SEQUENCE</scope>
</reference>
<evidence type="ECO:0000313" key="2">
    <source>
        <dbReference type="Proteomes" id="UP000789595"/>
    </source>
</evidence>
<name>A0A8J2SAU2_9STRA</name>
<dbReference type="OrthoDB" id="414863at2759"/>
<evidence type="ECO:0000313" key="1">
    <source>
        <dbReference type="EMBL" id="CAH0367955.1"/>
    </source>
</evidence>
<protein>
    <submittedName>
        <fullName evidence="1">Uncharacterized protein</fullName>
    </submittedName>
</protein>
<dbReference type="Proteomes" id="UP000789595">
    <property type="component" value="Unassembled WGS sequence"/>
</dbReference>
<dbReference type="AlphaFoldDB" id="A0A8J2SAU2"/>
<gene>
    <name evidence="1" type="ORF">PECAL_2P10010</name>
</gene>
<comment type="caution">
    <text evidence="1">The sequence shown here is derived from an EMBL/GenBank/DDBJ whole genome shotgun (WGS) entry which is preliminary data.</text>
</comment>
<proteinExistence type="predicted"/>
<organism evidence="1 2">
    <name type="scientific">Pelagomonas calceolata</name>
    <dbReference type="NCBI Taxonomy" id="35677"/>
    <lineage>
        <taxon>Eukaryota</taxon>
        <taxon>Sar</taxon>
        <taxon>Stramenopiles</taxon>
        <taxon>Ochrophyta</taxon>
        <taxon>Pelagophyceae</taxon>
        <taxon>Pelagomonadales</taxon>
        <taxon>Pelagomonadaceae</taxon>
        <taxon>Pelagomonas</taxon>
    </lineage>
</organism>
<sequence>MVKILSGAGTPLQNKHHRIHATKPLAPQSACTSGPFAQLRTLKMRRNLALTALLVTTCASKDVPLWMQAILDSRPHLKTVKGAHVHRSQYPEDPALKAAGALLAKPPVRNPVVVALTTTPTRVAAVEPAVRSLLNQSQPALIVVSIPDVYNNRRSHWNGKRIEPPAWLAQLDAAARSTKGPCAPCVVVANPAHDYGPATKLVGAVEALRSDPALLAKAGDDREKAIVVAADDDHEWEPFALATLLHVGFSSSKPVGYDATKTVWTYYSYFYPRGRPIKDSVCVAQAGDMLAAPLSLFGELERSAAGVLYSSLLRHRRDSLPRRWGRELLPGGRLPSCFFVDDLFFAAYAAYSRATVYAHPWRRWLFREAKRRKRTGEPAFKPCAQGGCSPKTMQLRYPDGLAHGAVRDRHSTNCRSELEALGWWTRGGVGDPCLLGDF</sequence>
<keyword evidence="2" id="KW-1185">Reference proteome</keyword>
<dbReference type="EMBL" id="CAKKNE010000002">
    <property type="protein sequence ID" value="CAH0367955.1"/>
    <property type="molecule type" value="Genomic_DNA"/>
</dbReference>
<accession>A0A8J2SAU2</accession>